<dbReference type="Pfam" id="PF00069">
    <property type="entry name" value="Pkinase"/>
    <property type="match status" value="1"/>
</dbReference>
<keyword evidence="3" id="KW-0547">Nucleotide-binding</keyword>
<dbReference type="GO" id="GO:0005524">
    <property type="term" value="F:ATP binding"/>
    <property type="evidence" value="ECO:0007669"/>
    <property type="project" value="UniProtKB-KW"/>
</dbReference>
<dbReference type="GO" id="GO:0004674">
    <property type="term" value="F:protein serine/threonine kinase activity"/>
    <property type="evidence" value="ECO:0007669"/>
    <property type="project" value="UniProtKB-KW"/>
</dbReference>
<name>A0A1H7GW00_STIAU</name>
<feature type="domain" description="Protein kinase" evidence="6">
    <location>
        <begin position="34"/>
        <end position="306"/>
    </location>
</feature>
<dbReference type="CDD" id="cd14014">
    <property type="entry name" value="STKc_PknB_like"/>
    <property type="match status" value="1"/>
</dbReference>
<keyword evidence="7" id="KW-0723">Serine/threonine-protein kinase</keyword>
<keyword evidence="8" id="KW-1185">Reference proteome</keyword>
<evidence type="ECO:0000313" key="8">
    <source>
        <dbReference type="Proteomes" id="UP000182719"/>
    </source>
</evidence>
<evidence type="ECO:0000256" key="2">
    <source>
        <dbReference type="ARBA" id="ARBA00022679"/>
    </source>
</evidence>
<dbReference type="EC" id="2.7.11.1" evidence="1"/>
<protein>
    <recommendedName>
        <fullName evidence="1">non-specific serine/threonine protein kinase</fullName>
        <ecNumber evidence="1">2.7.11.1</ecNumber>
    </recommendedName>
</protein>
<dbReference type="Proteomes" id="UP000182719">
    <property type="component" value="Unassembled WGS sequence"/>
</dbReference>
<evidence type="ECO:0000256" key="3">
    <source>
        <dbReference type="ARBA" id="ARBA00022741"/>
    </source>
</evidence>
<evidence type="ECO:0000256" key="5">
    <source>
        <dbReference type="ARBA" id="ARBA00022840"/>
    </source>
</evidence>
<accession>A0A1H7GW00</accession>
<proteinExistence type="predicted"/>
<evidence type="ECO:0000259" key="6">
    <source>
        <dbReference type="PROSITE" id="PS50011"/>
    </source>
</evidence>
<dbReference type="PANTHER" id="PTHR43671">
    <property type="entry name" value="SERINE/THREONINE-PROTEIN KINASE NEK"/>
    <property type="match status" value="1"/>
</dbReference>
<reference evidence="8" key="1">
    <citation type="submission" date="2016-10" db="EMBL/GenBank/DDBJ databases">
        <authorList>
            <person name="Varghese N."/>
            <person name="Submissions S."/>
        </authorList>
    </citation>
    <scope>NUCLEOTIDE SEQUENCE [LARGE SCALE GENOMIC DNA]</scope>
    <source>
        <strain evidence="8">DSM 17044</strain>
    </source>
</reference>
<evidence type="ECO:0000256" key="1">
    <source>
        <dbReference type="ARBA" id="ARBA00012513"/>
    </source>
</evidence>
<keyword evidence="2" id="KW-0808">Transferase</keyword>
<dbReference type="PANTHER" id="PTHR43671:SF13">
    <property type="entry name" value="SERINE_THREONINE-PROTEIN KINASE NEK2"/>
    <property type="match status" value="1"/>
</dbReference>
<dbReference type="Gene3D" id="3.30.200.20">
    <property type="entry name" value="Phosphorylase Kinase, domain 1"/>
    <property type="match status" value="1"/>
</dbReference>
<dbReference type="InterPro" id="IPR000719">
    <property type="entry name" value="Prot_kinase_dom"/>
</dbReference>
<keyword evidence="5" id="KW-0067">ATP-binding</keyword>
<dbReference type="InterPro" id="IPR050660">
    <property type="entry name" value="NEK_Ser/Thr_kinase"/>
</dbReference>
<sequence length="470" mass="52309">MRRPSVRRSWYWPTVNFRGVKPVLMTPETEVGPWRVLEQRGQGSYGAVYRVERAGHPEQGPFALKLALHLNDPRFEREGELLSRLQHAGIPRLVERGTWEVQAGGGFPFIVMEWVEGVPLYEWAAQHPLTSRQALRLLAQVASALAATHEAEGVHRDVKGDNIWVRTRDAGAVLMDFGSAYYRRARVLTHQFPPPGTPEYQTPECQRYQWEARHQPSARYEAQPADDLYALGVTAYRLVTGRYPPALDMRVTEQGFEFFRPPRLPPEALVSVSPELAEIIQQLLSDDPSGRGTTQEVAEVLEHLAMTAGPQADHRITPLPARSNPAQPLQPRSSRAEAPWLAMAALVYLWIGAWWMKEGHVPVPEKVPQSQVHEQRDGGTVGLGAQVLASPPEARPDEPGMSGIALDIPKKPLPGQRLPPCERYTVEIHGGCWAQVSGAVSPCSASMYEWKKACYLPLIAPSRPSTSDTP</sequence>
<organism evidence="7 8">
    <name type="scientific">Stigmatella aurantiaca</name>
    <dbReference type="NCBI Taxonomy" id="41"/>
    <lineage>
        <taxon>Bacteria</taxon>
        <taxon>Pseudomonadati</taxon>
        <taxon>Myxococcota</taxon>
        <taxon>Myxococcia</taxon>
        <taxon>Myxococcales</taxon>
        <taxon>Cystobacterineae</taxon>
        <taxon>Archangiaceae</taxon>
        <taxon>Stigmatella</taxon>
    </lineage>
</organism>
<keyword evidence="4 7" id="KW-0418">Kinase</keyword>
<dbReference type="Gene3D" id="1.10.510.10">
    <property type="entry name" value="Transferase(Phosphotransferase) domain 1"/>
    <property type="match status" value="1"/>
</dbReference>
<evidence type="ECO:0000313" key="7">
    <source>
        <dbReference type="EMBL" id="SEK40790.1"/>
    </source>
</evidence>
<dbReference type="PROSITE" id="PS50011">
    <property type="entry name" value="PROTEIN_KINASE_DOM"/>
    <property type="match status" value="1"/>
</dbReference>
<dbReference type="EMBL" id="FOAP01000001">
    <property type="protein sequence ID" value="SEK40790.1"/>
    <property type="molecule type" value="Genomic_DNA"/>
</dbReference>
<evidence type="ECO:0000256" key="4">
    <source>
        <dbReference type="ARBA" id="ARBA00022777"/>
    </source>
</evidence>
<dbReference type="AlphaFoldDB" id="A0A1H7GW00"/>
<dbReference type="SUPFAM" id="SSF56112">
    <property type="entry name" value="Protein kinase-like (PK-like)"/>
    <property type="match status" value="1"/>
</dbReference>
<dbReference type="InterPro" id="IPR011009">
    <property type="entry name" value="Kinase-like_dom_sf"/>
</dbReference>
<dbReference type="SMART" id="SM00220">
    <property type="entry name" value="S_TKc"/>
    <property type="match status" value="1"/>
</dbReference>
<gene>
    <name evidence="7" type="ORF">SAMN05444354_101501</name>
</gene>